<sequence length="479" mass="55022">MCSGISDYIVCSSERWGKEETIMSESDVTAMKETLRAQQQLLQKLYAELDEEREASSTAASEAMDMILRLQGEKAAVKMEASHYKRMSEEKIGHAEATLEVFEELMYQKEMEIASLEFQVMAYKHKLLMLGADFNASEFEFPEDLLLNQNGQSGSSSTIRRLSSLPPIPSKNTLRANRKRDRSPTPLPVSDMIHNTGDGNDQEVISPKMDLPTRKPMDFTFGTLDSYWNQIQKLDEKVNGISDCKESGVEKYSNLRSSRGRSCSIFSQASNKITFDKTYRVPFTTNADKENHVEGTHDAESVASPSYSVNVHDVFEVPQTNEKHEEIEHGKRRLEKWISEVDCRLIKPDPVSEEIIESHVKHDMEKLKSVMLSARHEMKKSNHKDTKNVVDSNAEAEFQKLHQRIDRLEKERISTRQEEIKRDSYGEEHLRLLKDIQSQLNSIQLEMRNCNKTKKAPPKRDDDVSFGPLLPEAMLYFWM</sequence>
<dbReference type="PROSITE" id="PS51775">
    <property type="entry name" value="GTD_BINDING"/>
    <property type="match status" value="1"/>
</dbReference>
<dbReference type="PANTHER" id="PTHR31422:SF1">
    <property type="entry name" value="GTD-BINDING DOMAIN-CONTAINING PROTEIN"/>
    <property type="match status" value="1"/>
</dbReference>
<evidence type="ECO:0000259" key="7">
    <source>
        <dbReference type="PROSITE" id="PS51775"/>
    </source>
</evidence>
<gene>
    <name evidence="8" type="ORF">KIW84_040302</name>
</gene>
<keyword evidence="2" id="KW-0812">Transmembrane</keyword>
<feature type="coiled-coil region" evidence="5">
    <location>
        <begin position="391"/>
        <end position="453"/>
    </location>
</feature>
<evidence type="ECO:0000256" key="5">
    <source>
        <dbReference type="SAM" id="Coils"/>
    </source>
</evidence>
<dbReference type="GO" id="GO:0016020">
    <property type="term" value="C:membrane"/>
    <property type="evidence" value="ECO:0007669"/>
    <property type="project" value="UniProtKB-SubCell"/>
</dbReference>
<dbReference type="Proteomes" id="UP001058974">
    <property type="component" value="Chromosome 4"/>
</dbReference>
<reference evidence="8 9" key="1">
    <citation type="journal article" date="2022" name="Nat. Genet.">
        <title>Improved pea reference genome and pan-genome highlight genomic features and evolutionary characteristics.</title>
        <authorList>
            <person name="Yang T."/>
            <person name="Liu R."/>
            <person name="Luo Y."/>
            <person name="Hu S."/>
            <person name="Wang D."/>
            <person name="Wang C."/>
            <person name="Pandey M.K."/>
            <person name="Ge S."/>
            <person name="Xu Q."/>
            <person name="Li N."/>
            <person name="Li G."/>
            <person name="Huang Y."/>
            <person name="Saxena R.K."/>
            <person name="Ji Y."/>
            <person name="Li M."/>
            <person name="Yan X."/>
            <person name="He Y."/>
            <person name="Liu Y."/>
            <person name="Wang X."/>
            <person name="Xiang C."/>
            <person name="Varshney R.K."/>
            <person name="Ding H."/>
            <person name="Gao S."/>
            <person name="Zong X."/>
        </authorList>
    </citation>
    <scope>NUCLEOTIDE SEQUENCE [LARGE SCALE GENOMIC DNA]</scope>
    <source>
        <strain evidence="8 9">cv. Zhongwan 6</strain>
    </source>
</reference>
<proteinExistence type="predicted"/>
<dbReference type="Pfam" id="PF04576">
    <property type="entry name" value="Zein-binding"/>
    <property type="match status" value="1"/>
</dbReference>
<accession>A0A9D5AQN1</accession>
<dbReference type="GO" id="GO:0080115">
    <property type="term" value="F:myosin XI tail binding"/>
    <property type="evidence" value="ECO:0007669"/>
    <property type="project" value="UniProtKB-ARBA"/>
</dbReference>
<keyword evidence="3" id="KW-1133">Transmembrane helix</keyword>
<evidence type="ECO:0000256" key="2">
    <source>
        <dbReference type="ARBA" id="ARBA00022692"/>
    </source>
</evidence>
<evidence type="ECO:0000256" key="3">
    <source>
        <dbReference type="ARBA" id="ARBA00022989"/>
    </source>
</evidence>
<dbReference type="InterPro" id="IPR007656">
    <property type="entry name" value="GTD-bd"/>
</dbReference>
<keyword evidence="9" id="KW-1185">Reference proteome</keyword>
<feature type="compositionally biased region" description="Low complexity" evidence="6">
    <location>
        <begin position="153"/>
        <end position="165"/>
    </location>
</feature>
<dbReference type="EMBL" id="JAMSHJ010000004">
    <property type="protein sequence ID" value="KAI5414785.1"/>
    <property type="molecule type" value="Genomic_DNA"/>
</dbReference>
<name>A0A9D5AQN1_PEA</name>
<feature type="region of interest" description="Disordered" evidence="6">
    <location>
        <begin position="152"/>
        <end position="211"/>
    </location>
</feature>
<feature type="domain" description="GTD-binding" evidence="7">
    <location>
        <begin position="26"/>
        <end position="124"/>
    </location>
</feature>
<dbReference type="OrthoDB" id="1105498at2759"/>
<comment type="caution">
    <text evidence="8">The sequence shown here is derived from an EMBL/GenBank/DDBJ whole genome shotgun (WGS) entry which is preliminary data.</text>
</comment>
<evidence type="ECO:0000256" key="6">
    <source>
        <dbReference type="SAM" id="MobiDB-lite"/>
    </source>
</evidence>
<keyword evidence="4" id="KW-0472">Membrane</keyword>
<dbReference type="Gramene" id="Psat04G0030200-T1">
    <property type="protein sequence ID" value="KAI5414785.1"/>
    <property type="gene ID" value="KIW84_040302"/>
</dbReference>
<comment type="subcellular location">
    <subcellularLocation>
        <location evidence="1">Membrane</location>
    </subcellularLocation>
</comment>
<protein>
    <recommendedName>
        <fullName evidence="7">GTD-binding domain-containing protein</fullName>
    </recommendedName>
</protein>
<organism evidence="8 9">
    <name type="scientific">Pisum sativum</name>
    <name type="common">Garden pea</name>
    <name type="synonym">Lathyrus oleraceus</name>
    <dbReference type="NCBI Taxonomy" id="3888"/>
    <lineage>
        <taxon>Eukaryota</taxon>
        <taxon>Viridiplantae</taxon>
        <taxon>Streptophyta</taxon>
        <taxon>Embryophyta</taxon>
        <taxon>Tracheophyta</taxon>
        <taxon>Spermatophyta</taxon>
        <taxon>Magnoliopsida</taxon>
        <taxon>eudicotyledons</taxon>
        <taxon>Gunneridae</taxon>
        <taxon>Pentapetalae</taxon>
        <taxon>rosids</taxon>
        <taxon>fabids</taxon>
        <taxon>Fabales</taxon>
        <taxon>Fabaceae</taxon>
        <taxon>Papilionoideae</taxon>
        <taxon>50 kb inversion clade</taxon>
        <taxon>NPAAA clade</taxon>
        <taxon>Hologalegina</taxon>
        <taxon>IRL clade</taxon>
        <taxon>Fabeae</taxon>
        <taxon>Lathyrus</taxon>
    </lineage>
</organism>
<dbReference type="AlphaFoldDB" id="A0A9D5AQN1"/>
<feature type="coiled-coil region" evidence="5">
    <location>
        <begin position="28"/>
        <end position="55"/>
    </location>
</feature>
<dbReference type="PANTHER" id="PTHR31422">
    <property type="entry name" value="BNAANNG28530D PROTEIN"/>
    <property type="match status" value="1"/>
</dbReference>
<evidence type="ECO:0000313" key="9">
    <source>
        <dbReference type="Proteomes" id="UP001058974"/>
    </source>
</evidence>
<evidence type="ECO:0000256" key="1">
    <source>
        <dbReference type="ARBA" id="ARBA00004370"/>
    </source>
</evidence>
<evidence type="ECO:0000256" key="4">
    <source>
        <dbReference type="ARBA" id="ARBA00023136"/>
    </source>
</evidence>
<evidence type="ECO:0000313" key="8">
    <source>
        <dbReference type="EMBL" id="KAI5414785.1"/>
    </source>
</evidence>
<keyword evidence="5" id="KW-0175">Coiled coil</keyword>